<evidence type="ECO:0008006" key="3">
    <source>
        <dbReference type="Google" id="ProtNLM"/>
    </source>
</evidence>
<evidence type="ECO:0000313" key="2">
    <source>
        <dbReference type="Proteomes" id="UP000592181"/>
    </source>
</evidence>
<organism evidence="1 2">
    <name type="scientific">Janibacter alkaliphilus</name>
    <dbReference type="NCBI Taxonomy" id="1069963"/>
    <lineage>
        <taxon>Bacteria</taxon>
        <taxon>Bacillati</taxon>
        <taxon>Actinomycetota</taxon>
        <taxon>Actinomycetes</taxon>
        <taxon>Micrococcales</taxon>
        <taxon>Intrasporangiaceae</taxon>
        <taxon>Janibacter</taxon>
    </lineage>
</organism>
<accession>A0A852XGC9</accession>
<comment type="caution">
    <text evidence="1">The sequence shown here is derived from an EMBL/GenBank/DDBJ whole genome shotgun (WGS) entry which is preliminary data.</text>
</comment>
<dbReference type="Proteomes" id="UP000592181">
    <property type="component" value="Unassembled WGS sequence"/>
</dbReference>
<dbReference type="RefSeq" id="WP_179462833.1">
    <property type="nucleotide sequence ID" value="NZ_JACBZX010000001.1"/>
</dbReference>
<sequence>MPDDEGGAANDDVQDVVDALQRHDPQVQPELIAKLVGQVAPGPRTRKDLLTYLREHPDVVTQGGSRMPKVVGELLYAAIAAGVKGVVSPACASCARPRTLFHNTADGQRICPSCYNRTRRAICSVCGQERHVAGKSSEGGALCGTCRNAGKPDGECAGCGRVMQVRRSKDGLEYCRRCASRRAPTESCASCGRVTRVNARQPDGTGLCSNCYTKERQTTATCDACGQSAALVARKGGRGGHDRNLCGRCYRHPHRECGLCGRTRRVALRATETSPDVCPTCYWAPVVLCATCGQEGLGRRTTNDGDPWCFACQAATRVDEFLADEHGHLRLGYAPVREALLEMDPRSVLHNWGRVECFRLLGDLLTEHGEVTHELLDAEPQAFSVHYLRGVLVSAGLLNERDEYLARLRVFCQDVVAEVDQVSERQVLARYAQWYVIARLQIGPGGLTANQAYNARSEVRSAQRFIAFLSLRGVGVRDCRQRDIEEWALEGRSLHFVRWLKRQRFLPASVAVTTPSVAASAQTGDPDDQLELARRLLHDPSIAGVEERVAGTLVLLYAQPLARIARLTLEDLTEDRGRMQLKLGEHPLDVPPVLADLLRQLPVHKPFGAARELADEQWLFPGKRAGQPRHAMSLMRALRPLGIPARVSRNTALLHLAASVPPAVIANALGIDTSTAQKWAEVAGSSWSAYGPSRRRDVNQGPVIDV</sequence>
<keyword evidence="2" id="KW-1185">Reference proteome</keyword>
<gene>
    <name evidence="1" type="ORF">BJY28_001940</name>
</gene>
<name>A0A852XGC9_9MICO</name>
<evidence type="ECO:0000313" key="1">
    <source>
        <dbReference type="EMBL" id="NYG37471.1"/>
    </source>
</evidence>
<proteinExistence type="predicted"/>
<reference evidence="1 2" key="1">
    <citation type="submission" date="2020-07" db="EMBL/GenBank/DDBJ databases">
        <title>Sequencing the genomes of 1000 actinobacteria strains.</title>
        <authorList>
            <person name="Klenk H.-P."/>
        </authorList>
    </citation>
    <scope>NUCLEOTIDE SEQUENCE [LARGE SCALE GENOMIC DNA]</scope>
    <source>
        <strain evidence="1 2">DSM 24723</strain>
    </source>
</reference>
<dbReference type="AlphaFoldDB" id="A0A852XGC9"/>
<dbReference type="EMBL" id="JACBZX010000001">
    <property type="protein sequence ID" value="NYG37471.1"/>
    <property type="molecule type" value="Genomic_DNA"/>
</dbReference>
<protein>
    <recommendedName>
        <fullName evidence="3">Site-specific recombinase XerD</fullName>
    </recommendedName>
</protein>